<evidence type="ECO:0000313" key="2">
    <source>
        <dbReference type="EMBL" id="KAF2834773.1"/>
    </source>
</evidence>
<keyword evidence="1" id="KW-1133">Transmembrane helix</keyword>
<keyword evidence="1" id="KW-0812">Transmembrane</keyword>
<dbReference type="OrthoDB" id="2142503at2759"/>
<keyword evidence="1" id="KW-0472">Membrane</keyword>
<organism evidence="2 3">
    <name type="scientific">Patellaria atrata CBS 101060</name>
    <dbReference type="NCBI Taxonomy" id="1346257"/>
    <lineage>
        <taxon>Eukaryota</taxon>
        <taxon>Fungi</taxon>
        <taxon>Dikarya</taxon>
        <taxon>Ascomycota</taxon>
        <taxon>Pezizomycotina</taxon>
        <taxon>Dothideomycetes</taxon>
        <taxon>Dothideomycetes incertae sedis</taxon>
        <taxon>Patellariales</taxon>
        <taxon>Patellariaceae</taxon>
        <taxon>Patellaria</taxon>
    </lineage>
</organism>
<dbReference type="Proteomes" id="UP000799429">
    <property type="component" value="Unassembled WGS sequence"/>
</dbReference>
<proteinExistence type="predicted"/>
<accession>A0A9P4S1W4</accession>
<dbReference type="EMBL" id="MU006115">
    <property type="protein sequence ID" value="KAF2834773.1"/>
    <property type="molecule type" value="Genomic_DNA"/>
</dbReference>
<evidence type="ECO:0000256" key="1">
    <source>
        <dbReference type="SAM" id="Phobius"/>
    </source>
</evidence>
<evidence type="ECO:0000313" key="3">
    <source>
        <dbReference type="Proteomes" id="UP000799429"/>
    </source>
</evidence>
<gene>
    <name evidence="2" type="ORF">M501DRAFT_1000020</name>
</gene>
<dbReference type="PANTHER" id="PTHR36854">
    <property type="entry name" value="CHROMOSOME 9, WHOLE GENOME SHOTGUN SEQUENCE"/>
    <property type="match status" value="1"/>
</dbReference>
<sequence length="139" mass="15838">MQIQPQLIPISCTAPTSFCKCTCFSNYTIIPLDPVPPSSRLLFLERADSKSRRTCNDCNRSFCLDYNLPSCKGAKEDDIFATCFQRDSMKDQIVVFIFIAATVTLLVYAAARPWIEQWTRAREQHSYLPIMAQEDQDVG</sequence>
<name>A0A9P4S1W4_9PEZI</name>
<dbReference type="AlphaFoldDB" id="A0A9P4S1W4"/>
<feature type="transmembrane region" description="Helical" evidence="1">
    <location>
        <begin position="93"/>
        <end position="111"/>
    </location>
</feature>
<keyword evidence="3" id="KW-1185">Reference proteome</keyword>
<dbReference type="PANTHER" id="PTHR36854:SF1">
    <property type="entry name" value="TRANSMEMBRANE PROTEIN"/>
    <property type="match status" value="1"/>
</dbReference>
<comment type="caution">
    <text evidence="2">The sequence shown here is derived from an EMBL/GenBank/DDBJ whole genome shotgun (WGS) entry which is preliminary data.</text>
</comment>
<protein>
    <submittedName>
        <fullName evidence="2">Uncharacterized protein</fullName>
    </submittedName>
</protein>
<reference evidence="2" key="1">
    <citation type="journal article" date="2020" name="Stud. Mycol.">
        <title>101 Dothideomycetes genomes: a test case for predicting lifestyles and emergence of pathogens.</title>
        <authorList>
            <person name="Haridas S."/>
            <person name="Albert R."/>
            <person name="Binder M."/>
            <person name="Bloem J."/>
            <person name="Labutti K."/>
            <person name="Salamov A."/>
            <person name="Andreopoulos B."/>
            <person name="Baker S."/>
            <person name="Barry K."/>
            <person name="Bills G."/>
            <person name="Bluhm B."/>
            <person name="Cannon C."/>
            <person name="Castanera R."/>
            <person name="Culley D."/>
            <person name="Daum C."/>
            <person name="Ezra D."/>
            <person name="Gonzalez J."/>
            <person name="Henrissat B."/>
            <person name="Kuo A."/>
            <person name="Liang C."/>
            <person name="Lipzen A."/>
            <person name="Lutzoni F."/>
            <person name="Magnuson J."/>
            <person name="Mondo S."/>
            <person name="Nolan M."/>
            <person name="Ohm R."/>
            <person name="Pangilinan J."/>
            <person name="Park H.-J."/>
            <person name="Ramirez L."/>
            <person name="Alfaro M."/>
            <person name="Sun H."/>
            <person name="Tritt A."/>
            <person name="Yoshinaga Y."/>
            <person name="Zwiers L.-H."/>
            <person name="Turgeon B."/>
            <person name="Goodwin S."/>
            <person name="Spatafora J."/>
            <person name="Crous P."/>
            <person name="Grigoriev I."/>
        </authorList>
    </citation>
    <scope>NUCLEOTIDE SEQUENCE</scope>
    <source>
        <strain evidence="2">CBS 101060</strain>
    </source>
</reference>